<name>A0A183G744_HELPZ</name>
<feature type="compositionally biased region" description="Basic residues" evidence="1">
    <location>
        <begin position="119"/>
        <end position="135"/>
    </location>
</feature>
<evidence type="ECO:0000313" key="4">
    <source>
        <dbReference type="WBParaSite" id="HPBE_0001757401-mRNA-1"/>
    </source>
</evidence>
<accession>A0A183G744</accession>
<protein>
    <submittedName>
        <fullName evidence="2 4">Uncharacterized protein</fullName>
    </submittedName>
</protein>
<organism evidence="3 4">
    <name type="scientific">Heligmosomoides polygyrus</name>
    <name type="common">Parasitic roundworm</name>
    <dbReference type="NCBI Taxonomy" id="6339"/>
    <lineage>
        <taxon>Eukaryota</taxon>
        <taxon>Metazoa</taxon>
        <taxon>Ecdysozoa</taxon>
        <taxon>Nematoda</taxon>
        <taxon>Chromadorea</taxon>
        <taxon>Rhabditida</taxon>
        <taxon>Rhabditina</taxon>
        <taxon>Rhabditomorpha</taxon>
        <taxon>Strongyloidea</taxon>
        <taxon>Heligmosomidae</taxon>
        <taxon>Heligmosomoides</taxon>
    </lineage>
</organism>
<dbReference type="Proteomes" id="UP000050761">
    <property type="component" value="Unassembled WGS sequence"/>
</dbReference>
<dbReference type="WBParaSite" id="HPBE_0001757401-mRNA-1">
    <property type="protein sequence ID" value="HPBE_0001757401-mRNA-1"/>
    <property type="gene ID" value="HPBE_0001757401"/>
</dbReference>
<gene>
    <name evidence="2" type="ORF">HPBE_LOCUS17569</name>
</gene>
<evidence type="ECO:0000313" key="3">
    <source>
        <dbReference type="Proteomes" id="UP000050761"/>
    </source>
</evidence>
<reference evidence="4" key="2">
    <citation type="submission" date="2019-09" db="UniProtKB">
        <authorList>
            <consortium name="WormBaseParasite"/>
        </authorList>
    </citation>
    <scope>IDENTIFICATION</scope>
</reference>
<dbReference type="EMBL" id="UZAH01030098">
    <property type="protein sequence ID" value="VDP09248.1"/>
    <property type="molecule type" value="Genomic_DNA"/>
</dbReference>
<feature type="region of interest" description="Disordered" evidence="1">
    <location>
        <begin position="105"/>
        <end position="135"/>
    </location>
</feature>
<proteinExistence type="predicted"/>
<evidence type="ECO:0000256" key="1">
    <source>
        <dbReference type="SAM" id="MobiDB-lite"/>
    </source>
</evidence>
<accession>A0A3P8BHS9</accession>
<dbReference type="AlphaFoldDB" id="A0A183G744"/>
<evidence type="ECO:0000313" key="2">
    <source>
        <dbReference type="EMBL" id="VDP09248.1"/>
    </source>
</evidence>
<reference evidence="2 3" key="1">
    <citation type="submission" date="2018-11" db="EMBL/GenBank/DDBJ databases">
        <authorList>
            <consortium name="Pathogen Informatics"/>
        </authorList>
    </citation>
    <scope>NUCLEOTIDE SEQUENCE [LARGE SCALE GENOMIC DNA]</scope>
</reference>
<keyword evidence="3" id="KW-1185">Reference proteome</keyword>
<sequence length="180" mass="19490">MAPNSLSKSPIPFIKRSITTALQRAINPWKKRLQYPSVGENDDVDLSDPGPGCDVHWELVRSLLSAGAASTTYLSLEGAGGVFPPSFRLAKVLRAPCESRRALVSPRTCSSSPHSPHLGIRRRRRSESLGSRRRATHRICAAIKKQPSGTTSPSNSLVGRAVIHLAFLPTRSPIAALTLH</sequence>